<dbReference type="Proteomes" id="UP001597296">
    <property type="component" value="Unassembled WGS sequence"/>
</dbReference>
<gene>
    <name evidence="1" type="ORF">ACFSNB_13670</name>
</gene>
<reference evidence="2" key="1">
    <citation type="journal article" date="2019" name="Int. J. Syst. Evol. Microbiol.">
        <title>The Global Catalogue of Microorganisms (GCM) 10K type strain sequencing project: providing services to taxonomists for standard genome sequencing and annotation.</title>
        <authorList>
            <consortium name="The Broad Institute Genomics Platform"/>
            <consortium name="The Broad Institute Genome Sequencing Center for Infectious Disease"/>
            <person name="Wu L."/>
            <person name="Ma J."/>
        </authorList>
    </citation>
    <scope>NUCLEOTIDE SEQUENCE [LARGE SCALE GENOMIC DNA]</scope>
    <source>
        <strain evidence="2">KCTC 15012</strain>
    </source>
</reference>
<evidence type="ECO:0008006" key="3">
    <source>
        <dbReference type="Google" id="ProtNLM"/>
    </source>
</evidence>
<proteinExistence type="predicted"/>
<dbReference type="EMBL" id="JBHUIY010000029">
    <property type="protein sequence ID" value="MFD2234856.1"/>
    <property type="molecule type" value="Genomic_DNA"/>
</dbReference>
<dbReference type="RefSeq" id="WP_377317489.1">
    <property type="nucleotide sequence ID" value="NZ_JBHUIY010000029.1"/>
</dbReference>
<protein>
    <recommendedName>
        <fullName evidence="3">BON domain-containing protein</fullName>
    </recommendedName>
</protein>
<evidence type="ECO:0000313" key="2">
    <source>
        <dbReference type="Proteomes" id="UP001597296"/>
    </source>
</evidence>
<sequence length="128" mass="13121">MVLAAPLAACSAPVTLVADPLIGAGLALDRDALQDEAATLTGRLNAALAADPALARVAVIAALDRRVPGGDRVCYLVAAGSLPDDGQVERLRARLRDTAGTDCRSVINLSQVEWPGSPRARGPAGTDR</sequence>
<accession>A0ABW5CD94</accession>
<evidence type="ECO:0000313" key="1">
    <source>
        <dbReference type="EMBL" id="MFD2234856.1"/>
    </source>
</evidence>
<comment type="caution">
    <text evidence="1">The sequence shown here is derived from an EMBL/GenBank/DDBJ whole genome shotgun (WGS) entry which is preliminary data.</text>
</comment>
<name>A0ABW5CD94_9PROT</name>
<keyword evidence="2" id="KW-1185">Reference proteome</keyword>
<organism evidence="1 2">
    <name type="scientific">Phaeospirillum tilakii</name>
    <dbReference type="NCBI Taxonomy" id="741673"/>
    <lineage>
        <taxon>Bacteria</taxon>
        <taxon>Pseudomonadati</taxon>
        <taxon>Pseudomonadota</taxon>
        <taxon>Alphaproteobacteria</taxon>
        <taxon>Rhodospirillales</taxon>
        <taxon>Rhodospirillaceae</taxon>
        <taxon>Phaeospirillum</taxon>
    </lineage>
</organism>